<dbReference type="Gramene" id="HORVU.MOREX.r2.7HG0620980.1">
    <property type="protein sequence ID" value="HORVU.MOREX.r2.7HG0620980.1"/>
    <property type="gene ID" value="HORVU.MOREX.r2.7HG0620980"/>
</dbReference>
<dbReference type="Proteomes" id="UP000011116">
    <property type="component" value="Chromosome 7H"/>
</dbReference>
<sequence>MTIRRRTMLITLLVVLLAFSGPIKGEDQLGRGDGGDLAPPSDPGSSHLAPPPPPPYRKINAPPPPKTDLPPPPPPPPKTDLTQPPSGSCVEVKLYRGPCINMLCAGACIAQLHQGGHCRGSIFTGGCYCFVCSITKSSPALH</sequence>
<evidence type="ECO:0000256" key="2">
    <source>
        <dbReference type="SAM" id="SignalP"/>
    </source>
</evidence>
<dbReference type="EnsemblPlants" id="HORVU.MOREX.r3.7HG0748550.1">
    <property type="protein sequence ID" value="HORVU.MOREX.r3.7HG0748550.1"/>
    <property type="gene ID" value="HORVU.MOREX.r3.7HG0748550"/>
</dbReference>
<feature type="region of interest" description="Disordered" evidence="1">
    <location>
        <begin position="27"/>
        <end position="87"/>
    </location>
</feature>
<protein>
    <submittedName>
        <fullName evidence="3">Uncharacterized protein</fullName>
    </submittedName>
</protein>
<evidence type="ECO:0000313" key="3">
    <source>
        <dbReference type="EnsemblPlants" id="HORVU.MOREX.r3.7HG0748550.1"/>
    </source>
</evidence>
<feature type="signal peptide" evidence="2">
    <location>
        <begin position="1"/>
        <end position="25"/>
    </location>
</feature>
<organism evidence="3 4">
    <name type="scientific">Hordeum vulgare subsp. vulgare</name>
    <name type="common">Domesticated barley</name>
    <dbReference type="NCBI Taxonomy" id="112509"/>
    <lineage>
        <taxon>Eukaryota</taxon>
        <taxon>Viridiplantae</taxon>
        <taxon>Streptophyta</taxon>
        <taxon>Embryophyta</taxon>
        <taxon>Tracheophyta</taxon>
        <taxon>Spermatophyta</taxon>
        <taxon>Magnoliopsida</taxon>
        <taxon>Liliopsida</taxon>
        <taxon>Poales</taxon>
        <taxon>Poaceae</taxon>
        <taxon>BOP clade</taxon>
        <taxon>Pooideae</taxon>
        <taxon>Triticodae</taxon>
        <taxon>Triticeae</taxon>
        <taxon>Hordeinae</taxon>
        <taxon>Hordeum</taxon>
    </lineage>
</organism>
<accession>A0A8I7BK57</accession>
<name>A0A8I7BK57_HORVV</name>
<evidence type="ECO:0000256" key="1">
    <source>
        <dbReference type="SAM" id="MobiDB-lite"/>
    </source>
</evidence>
<keyword evidence="2" id="KW-0732">Signal</keyword>
<dbReference type="AlphaFoldDB" id="A0A8I7BK57"/>
<evidence type="ECO:0000313" key="4">
    <source>
        <dbReference type="Proteomes" id="UP000011116"/>
    </source>
</evidence>
<proteinExistence type="predicted"/>
<feature type="compositionally biased region" description="Pro residues" evidence="1">
    <location>
        <begin position="49"/>
        <end position="78"/>
    </location>
</feature>
<reference evidence="3" key="2">
    <citation type="submission" date="2020-10" db="EMBL/GenBank/DDBJ databases">
        <authorList>
            <person name="Scholz U."/>
            <person name="Mascher M."/>
            <person name="Fiebig A."/>
        </authorList>
    </citation>
    <scope>NUCLEOTIDE SEQUENCE [LARGE SCALE GENOMIC DNA]</scope>
    <source>
        <strain evidence="3">cv. Morex</strain>
    </source>
</reference>
<dbReference type="Gramene" id="HORVU.MOREX.r3.7HG0748550.1">
    <property type="protein sequence ID" value="HORVU.MOREX.r3.7HG0748550.1"/>
    <property type="gene ID" value="HORVU.MOREX.r3.7HG0748550"/>
</dbReference>
<reference evidence="3" key="3">
    <citation type="submission" date="2022-01" db="UniProtKB">
        <authorList>
            <consortium name="EnsemblPlants"/>
        </authorList>
    </citation>
    <scope>IDENTIFICATION</scope>
    <source>
        <strain evidence="3">subsp. vulgare</strain>
    </source>
</reference>
<reference evidence="4" key="1">
    <citation type="journal article" date="2012" name="Nature">
        <title>A physical, genetic and functional sequence assembly of the barley genome.</title>
        <authorList>
            <consortium name="The International Barley Genome Sequencing Consortium"/>
            <person name="Mayer K.F."/>
            <person name="Waugh R."/>
            <person name="Brown J.W."/>
            <person name="Schulman A."/>
            <person name="Langridge P."/>
            <person name="Platzer M."/>
            <person name="Fincher G.B."/>
            <person name="Muehlbauer G.J."/>
            <person name="Sato K."/>
            <person name="Close T.J."/>
            <person name="Wise R.P."/>
            <person name="Stein N."/>
        </authorList>
    </citation>
    <scope>NUCLEOTIDE SEQUENCE [LARGE SCALE GENOMIC DNA]</scope>
    <source>
        <strain evidence="4">cv. Morex</strain>
    </source>
</reference>
<keyword evidence="4" id="KW-1185">Reference proteome</keyword>
<feature type="chain" id="PRO_5035160629" evidence="2">
    <location>
        <begin position="26"/>
        <end position="142"/>
    </location>
</feature>